<dbReference type="InterPro" id="IPR050772">
    <property type="entry name" value="Hydratase-Decarb/MhpD_sf"/>
</dbReference>
<keyword evidence="1" id="KW-0456">Lyase</keyword>
<reference evidence="4" key="1">
    <citation type="journal article" date="2019" name="Int. J. Syst. Evol. Microbiol.">
        <title>The Global Catalogue of Microorganisms (GCM) 10K type strain sequencing project: providing services to taxonomists for standard genome sequencing and annotation.</title>
        <authorList>
            <consortium name="The Broad Institute Genomics Platform"/>
            <consortium name="The Broad Institute Genome Sequencing Center for Infectious Disease"/>
            <person name="Wu L."/>
            <person name="Ma J."/>
        </authorList>
    </citation>
    <scope>NUCLEOTIDE SEQUENCE [LARGE SCALE GENOMIC DNA]</scope>
    <source>
        <strain evidence="4">JCM 13008</strain>
    </source>
</reference>
<dbReference type="PANTHER" id="PTHR30143">
    <property type="entry name" value="ACID HYDRATASE"/>
    <property type="match status" value="1"/>
</dbReference>
<organism evidence="3 4">
    <name type="scientific">Nocardioides dubius</name>
    <dbReference type="NCBI Taxonomy" id="317019"/>
    <lineage>
        <taxon>Bacteria</taxon>
        <taxon>Bacillati</taxon>
        <taxon>Actinomycetota</taxon>
        <taxon>Actinomycetes</taxon>
        <taxon>Propionibacteriales</taxon>
        <taxon>Nocardioidaceae</taxon>
        <taxon>Nocardioides</taxon>
    </lineage>
</organism>
<protein>
    <submittedName>
        <fullName evidence="3">Fumarylacetoacetate hydrolase family protein</fullName>
    </submittedName>
</protein>
<keyword evidence="4" id="KW-1185">Reference proteome</keyword>
<comment type="caution">
    <text evidence="3">The sequence shown here is derived from an EMBL/GenBank/DDBJ whole genome shotgun (WGS) entry which is preliminary data.</text>
</comment>
<name>A0ABP4E7M9_9ACTN</name>
<evidence type="ECO:0000313" key="4">
    <source>
        <dbReference type="Proteomes" id="UP001501581"/>
    </source>
</evidence>
<gene>
    <name evidence="3" type="ORF">GCM10009668_11930</name>
</gene>
<dbReference type="PANTHER" id="PTHR30143:SF0">
    <property type="entry name" value="2-KETO-4-PENTENOATE HYDRATASE"/>
    <property type="match status" value="1"/>
</dbReference>
<feature type="domain" description="Fumarylacetoacetase-like C-terminal" evidence="2">
    <location>
        <begin position="77"/>
        <end position="258"/>
    </location>
</feature>
<evidence type="ECO:0000256" key="1">
    <source>
        <dbReference type="ARBA" id="ARBA00023239"/>
    </source>
</evidence>
<sequence length="261" mass="28296">MPEILAPQAAADQLHAARQDRRTIERLTDSWPDLDEPWGYAVQDLDREQRVRAGDPVIGAKLGLTSAAKQQRMSVDRPIVGFLTASMYLRPAEVRGAMHHWAQPRIEPEIAFITSRDISHALTDEDVASAVRDVVIAAEIIDSRWTDYRFRLADVIADNTSAAGVLVGSEPVDLPSAGDLAALACQVEVDGEIVHEATGAAILGHPLRALRLLSEHLERRGEVLPAGSLVLAGALTDAVPLTAGRRYRLSIERLGTIDVTA</sequence>
<dbReference type="GO" id="GO:0016787">
    <property type="term" value="F:hydrolase activity"/>
    <property type="evidence" value="ECO:0007669"/>
    <property type="project" value="UniProtKB-KW"/>
</dbReference>
<dbReference type="SUPFAM" id="SSF56529">
    <property type="entry name" value="FAH"/>
    <property type="match status" value="1"/>
</dbReference>
<dbReference type="InterPro" id="IPR011234">
    <property type="entry name" value="Fumarylacetoacetase-like_C"/>
</dbReference>
<evidence type="ECO:0000313" key="3">
    <source>
        <dbReference type="EMBL" id="GAA1096780.1"/>
    </source>
</evidence>
<keyword evidence="3" id="KW-0378">Hydrolase</keyword>
<dbReference type="EMBL" id="BAAALG010000003">
    <property type="protein sequence ID" value="GAA1096780.1"/>
    <property type="molecule type" value="Genomic_DNA"/>
</dbReference>
<dbReference type="Pfam" id="PF01557">
    <property type="entry name" value="FAA_hydrolase"/>
    <property type="match status" value="1"/>
</dbReference>
<accession>A0ABP4E7M9</accession>
<dbReference type="Gene3D" id="3.90.850.10">
    <property type="entry name" value="Fumarylacetoacetase-like, C-terminal domain"/>
    <property type="match status" value="1"/>
</dbReference>
<evidence type="ECO:0000259" key="2">
    <source>
        <dbReference type="Pfam" id="PF01557"/>
    </source>
</evidence>
<dbReference type="Proteomes" id="UP001501581">
    <property type="component" value="Unassembled WGS sequence"/>
</dbReference>
<proteinExistence type="predicted"/>
<dbReference type="InterPro" id="IPR036663">
    <property type="entry name" value="Fumarylacetoacetase_C_sf"/>
</dbReference>
<dbReference type="RefSeq" id="WP_343992332.1">
    <property type="nucleotide sequence ID" value="NZ_BAAALG010000003.1"/>
</dbReference>